<dbReference type="Gene3D" id="3.40.50.1820">
    <property type="entry name" value="alpha/beta hydrolase"/>
    <property type="match status" value="1"/>
</dbReference>
<proteinExistence type="predicted"/>
<keyword evidence="4" id="KW-1185">Reference proteome</keyword>
<organism evidence="3 4">
    <name type="scientific">Clostridium boliviensis</name>
    <dbReference type="NCBI Taxonomy" id="318465"/>
    <lineage>
        <taxon>Bacteria</taxon>
        <taxon>Bacillati</taxon>
        <taxon>Bacillota</taxon>
        <taxon>Clostridia</taxon>
        <taxon>Eubacteriales</taxon>
        <taxon>Clostridiaceae</taxon>
        <taxon>Clostridium</taxon>
    </lineage>
</organism>
<evidence type="ECO:0000313" key="3">
    <source>
        <dbReference type="EMBL" id="MDW2800778.1"/>
    </source>
</evidence>
<dbReference type="RefSeq" id="WP_318066939.1">
    <property type="nucleotide sequence ID" value="NZ_JAWONS010000329.1"/>
</dbReference>
<keyword evidence="1" id="KW-0472">Membrane</keyword>
<dbReference type="Pfam" id="PF00561">
    <property type="entry name" value="Abhydrolase_1"/>
    <property type="match status" value="1"/>
</dbReference>
<dbReference type="Proteomes" id="UP001276854">
    <property type="component" value="Unassembled WGS sequence"/>
</dbReference>
<dbReference type="InterPro" id="IPR029058">
    <property type="entry name" value="AB_hydrolase_fold"/>
</dbReference>
<dbReference type="PANTHER" id="PTHR43798">
    <property type="entry name" value="MONOACYLGLYCEROL LIPASE"/>
    <property type="match status" value="1"/>
</dbReference>
<gene>
    <name evidence="3" type="ORF">RZO55_24715</name>
</gene>
<feature type="transmembrane region" description="Helical" evidence="1">
    <location>
        <begin position="12"/>
        <end position="33"/>
    </location>
</feature>
<evidence type="ECO:0000259" key="2">
    <source>
        <dbReference type="Pfam" id="PF00561"/>
    </source>
</evidence>
<name>A0ABU4GT15_9CLOT</name>
<feature type="domain" description="AB hydrolase-1" evidence="2">
    <location>
        <begin position="65"/>
        <end position="165"/>
    </location>
</feature>
<keyword evidence="1" id="KW-0812">Transmembrane</keyword>
<dbReference type="InterPro" id="IPR050266">
    <property type="entry name" value="AB_hydrolase_sf"/>
</dbReference>
<accession>A0ABU4GT15</accession>
<comment type="caution">
    <text evidence="3">The sequence shown here is derived from an EMBL/GenBank/DDBJ whole genome shotgun (WGS) entry which is preliminary data.</text>
</comment>
<dbReference type="SUPFAM" id="SSF53474">
    <property type="entry name" value="alpha/beta-Hydrolases"/>
    <property type="match status" value="1"/>
</dbReference>
<dbReference type="GO" id="GO:0016787">
    <property type="term" value="F:hydrolase activity"/>
    <property type="evidence" value="ECO:0007669"/>
    <property type="project" value="UniProtKB-KW"/>
</dbReference>
<evidence type="ECO:0000256" key="1">
    <source>
        <dbReference type="SAM" id="Phobius"/>
    </source>
</evidence>
<evidence type="ECO:0000313" key="4">
    <source>
        <dbReference type="Proteomes" id="UP001276854"/>
    </source>
</evidence>
<protein>
    <submittedName>
        <fullName evidence="3">Alpha/beta hydrolase</fullName>
    </submittedName>
</protein>
<sequence>MKKAIRITGKIILWIFVTIIGLLLISALSHNILKSMEKHKYKIGKTIDIDGKHMQAYVTGQGEKTIVLLSGLGTASPIADFMPLADRLGTDYKVVILEYFGYGFSDSTKAERSNENIVNEIRTALNQLEIKGPYILMPHSISGVYSMYYAIKYPDEVEAIIGIDESVPNQTKISKDPDMSHSLTLLNTFGIIRDITYLLPEAEDGSNKNNDYTQEQIKIKKMATAWNSLNESIINEFNMVNKNTEELYDVKYPDHLPVLAILAKETVDTDKNWLPLHQQLITSPSIQKIETLPGEHYLHWTNAGRIAELSKEFISANLTK</sequence>
<dbReference type="InterPro" id="IPR000073">
    <property type="entry name" value="AB_hydrolase_1"/>
</dbReference>
<dbReference type="EMBL" id="JAWONS010000329">
    <property type="protein sequence ID" value="MDW2800778.1"/>
    <property type="molecule type" value="Genomic_DNA"/>
</dbReference>
<keyword evidence="3" id="KW-0378">Hydrolase</keyword>
<keyword evidence="1" id="KW-1133">Transmembrane helix</keyword>
<dbReference type="PANTHER" id="PTHR43798:SF33">
    <property type="entry name" value="HYDROLASE, PUTATIVE (AFU_ORTHOLOGUE AFUA_2G14860)-RELATED"/>
    <property type="match status" value="1"/>
</dbReference>
<reference evidence="3 4" key="1">
    <citation type="submission" date="2023-10" db="EMBL/GenBank/DDBJ databases">
        <title>A novel Glycoside Hydrolase 43-Like Enzyme from Clostrdium boliviensis is an Endo-xylanase, and a Candidate for Xylooligosaccharides Production from Different Xylan Substrates.</title>
        <authorList>
            <person name="Alvarez M.T."/>
            <person name="Rocabado-Villegas L.R."/>
            <person name="Salas-Veizaga D.M."/>
            <person name="Linares-Pasten J.A."/>
            <person name="Gudmundsdottir E.E."/>
            <person name="Hreggvidsson G.O."/>
            <person name="Adlercreutz P."/>
            <person name="Nordberg Karlsson E."/>
        </authorList>
    </citation>
    <scope>NUCLEOTIDE SEQUENCE [LARGE SCALE GENOMIC DNA]</scope>
    <source>
        <strain evidence="3 4">E-1</strain>
    </source>
</reference>